<feature type="compositionally biased region" description="Basic residues" evidence="5">
    <location>
        <begin position="963"/>
        <end position="978"/>
    </location>
</feature>
<accession>A0A0L0DDD7</accession>
<evidence type="ECO:0000256" key="5">
    <source>
        <dbReference type="SAM" id="MobiDB-lite"/>
    </source>
</evidence>
<feature type="compositionally biased region" description="Low complexity" evidence="5">
    <location>
        <begin position="946"/>
        <end position="962"/>
    </location>
</feature>
<feature type="coiled-coil region" evidence="4">
    <location>
        <begin position="481"/>
        <end position="519"/>
    </location>
</feature>
<dbReference type="Gene3D" id="1.25.40.20">
    <property type="entry name" value="Ankyrin repeat-containing domain"/>
    <property type="match status" value="1"/>
</dbReference>
<dbReference type="InterPro" id="IPR002110">
    <property type="entry name" value="Ankyrin_rpt"/>
</dbReference>
<feature type="region of interest" description="Disordered" evidence="5">
    <location>
        <begin position="149"/>
        <end position="171"/>
    </location>
</feature>
<sequence length="1428" mass="153793">MAAHQGLTEAVAVLLQHGADVAGEGQAGAPLHYAAVGGCVPVARYLLKAGADPMALARSGGYTPLYLAALHARLDMLRMLLGLVPAAHVGATMTNGATALHGAAMSGSLDVVAALLDAGADPNARSDRGHTPRDYAELSFPGNKALSEALGSGRGRTARGGEAPGAREVAGRDAAQGGRFVDAARIASGEAAALGELKYKYRPGGTDQARDEASARRRKAKSAKLARKHPREFFAQSARARRDSVQIETTLPGANYQSPYKASQLTRASHARATSADAKVSAIKFPTTREFLEGTSARDATQQQLLALRELKKAALAELDAVETDAEAIVRRQQAIQANLDALRDQDRALEAEAFAAAQKARRDREDAEAWRDAEENARAAHGLELHKRKTQLLANWDNQKAAIVRELQGEAWSTELELREHLERRQAAHRSHLEHTIAEAEAAYELRRAELDAKTRLERARKREEAQALADAARYRKATREATDAHEARLQAELADARRQHRAEAAALRRRIQHLESRQKHEGHEAEVRKRRVVSQQSKLDTLRDNLDAQDARVTANIIRSEQERLMERIARTEAKTARNMGKIEALNETTAAEIARQRSLTADHEAMHRAEADAAKSAWAAILDQEAAAFEAAKVRLVAKIRTQDDFSKELAELEALEDRAAARLARPVTFAPPERNADASAPPKRARTLAEQSMAAARLAVPRTVNESPPRQSTPGGGPAPSSPGRRSATPSRPRTERKRNWEAERASRIASGYTVPGEASPKGEADESAAAAGVRGFATASAAELAAKSAAVSSMAKSNRKTASAKIHLPDTSVVVVPWQPKLLVSDLISSLVKRYELEAQAAELMPGILDPAREPTLRSNARFRLVYGCSYALVDAASPLVVNKLLRLGKLANTTRLFTLQDVALLNAVAEADAVLDAADGDEPAADSVAAAARTAAVAAISAAERSPASTSASTSRSRSRRSARKSGIHRASRQLDTINRLAQPRQASRARERVSDARAASARPRRKRNWEAEYLRRKALSARGPAPHGKETRRPRQATPSSPEHQYEYEYFEEEVTYTEASLAGGETPDSPDLRSHRLRVSELDVPRQVSPLHSVPDEYGLYSVPTEDGDAEEAAYALLASPQAGGDDVARVVTFGSVTADGHDEAETGAEAGADGDETSGDAGSNESDGADAMSVAVPAAIIEMLPGSGLSVDEVRSRTRSNAELYDQHPFSSPTLHSGATTFARPAHRPVVDGIVVEGNQPVPSSALALEALVEEEVVKWAPVRIKSKKCGPVHSLRYRRLRRIVISVASKESETAVQILGVFACVGGSVNARRLYELALVEQQSPGRAIIGWDNRLDKKMFGGVSAKGERYPFTLVVDVRVDGHKAPVRLSKTIMCKVYDTDTSFSYRTMSGSSSGTFEAVAGGHPGRVVVMVPPAEE</sequence>
<feature type="compositionally biased region" description="Basic and acidic residues" evidence="5">
    <location>
        <begin position="742"/>
        <end position="751"/>
    </location>
</feature>
<dbReference type="STRING" id="461836.A0A0L0DDD7"/>
<feature type="repeat" description="ANK" evidence="3">
    <location>
        <begin position="60"/>
        <end position="81"/>
    </location>
</feature>
<protein>
    <submittedName>
        <fullName evidence="6">Ankyrin domain-containing protein</fullName>
    </submittedName>
</protein>
<dbReference type="Pfam" id="PF00023">
    <property type="entry name" value="Ank"/>
    <property type="match status" value="1"/>
</dbReference>
<evidence type="ECO:0000313" key="7">
    <source>
        <dbReference type="Proteomes" id="UP000054408"/>
    </source>
</evidence>
<evidence type="ECO:0000256" key="2">
    <source>
        <dbReference type="ARBA" id="ARBA00023043"/>
    </source>
</evidence>
<evidence type="ECO:0000256" key="1">
    <source>
        <dbReference type="ARBA" id="ARBA00022737"/>
    </source>
</evidence>
<feature type="repeat" description="ANK" evidence="3">
    <location>
        <begin position="26"/>
        <end position="58"/>
    </location>
</feature>
<dbReference type="PROSITE" id="PS50088">
    <property type="entry name" value="ANK_REPEAT"/>
    <property type="match status" value="3"/>
</dbReference>
<organism evidence="6 7">
    <name type="scientific">Thecamonas trahens ATCC 50062</name>
    <dbReference type="NCBI Taxonomy" id="461836"/>
    <lineage>
        <taxon>Eukaryota</taxon>
        <taxon>Apusozoa</taxon>
        <taxon>Apusomonadida</taxon>
        <taxon>Apusomonadidae</taxon>
        <taxon>Thecamonas</taxon>
    </lineage>
</organism>
<evidence type="ECO:0000256" key="3">
    <source>
        <dbReference type="PROSITE-ProRule" id="PRU00023"/>
    </source>
</evidence>
<dbReference type="InterPro" id="IPR051637">
    <property type="entry name" value="Ank_repeat_dom-contain_49"/>
</dbReference>
<dbReference type="GeneID" id="25565181"/>
<dbReference type="PANTHER" id="PTHR24180:SF45">
    <property type="entry name" value="POLY [ADP-RIBOSE] POLYMERASE TANKYRASE"/>
    <property type="match status" value="1"/>
</dbReference>
<keyword evidence="4" id="KW-0175">Coiled coil</keyword>
<keyword evidence="1" id="KW-0677">Repeat</keyword>
<evidence type="ECO:0000256" key="4">
    <source>
        <dbReference type="SAM" id="Coils"/>
    </source>
</evidence>
<feature type="repeat" description="ANK" evidence="3">
    <location>
        <begin position="95"/>
        <end position="127"/>
    </location>
</feature>
<dbReference type="eggNOG" id="KOG4177">
    <property type="taxonomic scope" value="Eukaryota"/>
</dbReference>
<dbReference type="InterPro" id="IPR036770">
    <property type="entry name" value="Ankyrin_rpt-contain_sf"/>
</dbReference>
<feature type="region of interest" description="Disordered" evidence="5">
    <location>
        <begin position="1147"/>
        <end position="1178"/>
    </location>
</feature>
<feature type="region of interest" description="Disordered" evidence="5">
    <location>
        <begin position="946"/>
        <end position="1052"/>
    </location>
</feature>
<dbReference type="RefSeq" id="XP_013757260.1">
    <property type="nucleotide sequence ID" value="XM_013901806.1"/>
</dbReference>
<evidence type="ECO:0000313" key="6">
    <source>
        <dbReference type="EMBL" id="KNC50101.1"/>
    </source>
</evidence>
<proteinExistence type="predicted"/>
<dbReference type="Proteomes" id="UP000054408">
    <property type="component" value="Unassembled WGS sequence"/>
</dbReference>
<name>A0A0L0DDD7_THETB</name>
<feature type="region of interest" description="Disordered" evidence="5">
    <location>
        <begin position="670"/>
        <end position="771"/>
    </location>
</feature>
<dbReference type="SMART" id="SM00248">
    <property type="entry name" value="ANK"/>
    <property type="match status" value="3"/>
</dbReference>
<dbReference type="SUPFAM" id="SSF48403">
    <property type="entry name" value="Ankyrin repeat"/>
    <property type="match status" value="1"/>
</dbReference>
<dbReference type="PRINTS" id="PR01415">
    <property type="entry name" value="ANKYRIN"/>
</dbReference>
<gene>
    <name evidence="6" type="ORF">AMSG_05873</name>
</gene>
<dbReference type="PANTHER" id="PTHR24180">
    <property type="entry name" value="CYCLIN-DEPENDENT KINASE INHIBITOR 2C-RELATED"/>
    <property type="match status" value="1"/>
</dbReference>
<dbReference type="EMBL" id="GL349459">
    <property type="protein sequence ID" value="KNC50101.1"/>
    <property type="molecule type" value="Genomic_DNA"/>
</dbReference>
<reference evidence="6 7" key="1">
    <citation type="submission" date="2010-05" db="EMBL/GenBank/DDBJ databases">
        <title>The Genome Sequence of Thecamonas trahens ATCC 50062.</title>
        <authorList>
            <consortium name="The Broad Institute Genome Sequencing Platform"/>
            <person name="Russ C."/>
            <person name="Cuomo C."/>
            <person name="Shea T."/>
            <person name="Young S.K."/>
            <person name="Zeng Q."/>
            <person name="Koehrsen M."/>
            <person name="Haas B."/>
            <person name="Borodovsky M."/>
            <person name="Guigo R."/>
            <person name="Alvarado L."/>
            <person name="Berlin A."/>
            <person name="Bochicchio J."/>
            <person name="Borenstein D."/>
            <person name="Chapman S."/>
            <person name="Chen Z."/>
            <person name="Freedman E."/>
            <person name="Gellesch M."/>
            <person name="Goldberg J."/>
            <person name="Griggs A."/>
            <person name="Gujja S."/>
            <person name="Heilman E."/>
            <person name="Heiman D."/>
            <person name="Hepburn T."/>
            <person name="Howarth C."/>
            <person name="Jen D."/>
            <person name="Larson L."/>
            <person name="Mehta T."/>
            <person name="Park D."/>
            <person name="Pearson M."/>
            <person name="Roberts A."/>
            <person name="Saif S."/>
            <person name="Shenoy N."/>
            <person name="Sisk P."/>
            <person name="Stolte C."/>
            <person name="Sykes S."/>
            <person name="Thomson T."/>
            <person name="Walk T."/>
            <person name="White J."/>
            <person name="Yandava C."/>
            <person name="Burger G."/>
            <person name="Gray M.W."/>
            <person name="Holland P.W.H."/>
            <person name="King N."/>
            <person name="Lang F.B.F."/>
            <person name="Roger A.J."/>
            <person name="Ruiz-Trillo I."/>
            <person name="Lander E."/>
            <person name="Nusbaum C."/>
        </authorList>
    </citation>
    <scope>NUCLEOTIDE SEQUENCE [LARGE SCALE GENOMIC DNA]</scope>
    <source>
        <strain evidence="6 7">ATCC 50062</strain>
    </source>
</reference>
<feature type="coiled-coil region" evidence="4">
    <location>
        <begin position="298"/>
        <end position="353"/>
    </location>
</feature>
<keyword evidence="7" id="KW-1185">Reference proteome</keyword>
<keyword evidence="2 3" id="KW-0040">ANK repeat</keyword>
<dbReference type="OrthoDB" id="1880601at2759"/>
<dbReference type="Pfam" id="PF13637">
    <property type="entry name" value="Ank_4"/>
    <property type="match status" value="1"/>
</dbReference>
<feature type="compositionally biased region" description="Low complexity" evidence="5">
    <location>
        <begin position="726"/>
        <end position="736"/>
    </location>
</feature>
<dbReference type="PROSITE" id="PS50297">
    <property type="entry name" value="ANK_REP_REGION"/>
    <property type="match status" value="3"/>
</dbReference>